<accession>G6YSA2</accession>
<reference evidence="2 3" key="1">
    <citation type="journal article" date="2012" name="J. Bacteriol.">
        <title>Genome sequence of deep-sea manganese-oxidizing bacterium Marinobacter manganoxydans MnI7-9.</title>
        <authorList>
            <person name="Wang H."/>
            <person name="Li H."/>
            <person name="Shao Z."/>
            <person name="Liao S."/>
            <person name="Johnstone L."/>
            <person name="Rensing C."/>
            <person name="Wang G."/>
        </authorList>
    </citation>
    <scope>NUCLEOTIDE SEQUENCE [LARGE SCALE GENOMIC DNA]</scope>
    <source>
        <strain evidence="2 3">MnI7-9</strain>
    </source>
</reference>
<dbReference type="Proteomes" id="UP000003208">
    <property type="component" value="Unassembled WGS sequence"/>
</dbReference>
<protein>
    <submittedName>
        <fullName evidence="2">Uncharacterized protein</fullName>
    </submittedName>
</protein>
<dbReference type="EMBL" id="AGTR01000032">
    <property type="protein sequence ID" value="EHJ04846.1"/>
    <property type="molecule type" value="Genomic_DNA"/>
</dbReference>
<name>G6YSA2_9GAMM</name>
<evidence type="ECO:0000313" key="2">
    <source>
        <dbReference type="EMBL" id="EHJ04846.1"/>
    </source>
</evidence>
<feature type="region of interest" description="Disordered" evidence="1">
    <location>
        <begin position="1"/>
        <end position="35"/>
    </location>
</feature>
<sequence>MAYFTKTDRGTRHSMAVSETSRNTASEATTLGNRS</sequence>
<organism evidence="2 3">
    <name type="scientific">Marinobacter manganoxydans MnI7-9</name>
    <dbReference type="NCBI Taxonomy" id="1094979"/>
    <lineage>
        <taxon>Bacteria</taxon>
        <taxon>Pseudomonadati</taxon>
        <taxon>Pseudomonadota</taxon>
        <taxon>Gammaproteobacteria</taxon>
        <taxon>Pseudomonadales</taxon>
        <taxon>Marinobacteraceae</taxon>
        <taxon>Marinobacter</taxon>
    </lineage>
</organism>
<gene>
    <name evidence="2" type="ORF">KYE_08713</name>
</gene>
<feature type="compositionally biased region" description="Basic and acidic residues" evidence="1">
    <location>
        <begin position="1"/>
        <end position="11"/>
    </location>
</feature>
<feature type="compositionally biased region" description="Polar residues" evidence="1">
    <location>
        <begin position="17"/>
        <end position="35"/>
    </location>
</feature>
<dbReference type="AlphaFoldDB" id="G6YSA2"/>
<evidence type="ECO:0000256" key="1">
    <source>
        <dbReference type="SAM" id="MobiDB-lite"/>
    </source>
</evidence>
<evidence type="ECO:0000313" key="3">
    <source>
        <dbReference type="Proteomes" id="UP000003208"/>
    </source>
</evidence>
<keyword evidence="3" id="KW-1185">Reference proteome</keyword>
<proteinExistence type="predicted"/>